<dbReference type="Proteomes" id="UP000887226">
    <property type="component" value="Unassembled WGS sequence"/>
</dbReference>
<evidence type="ECO:0000313" key="1">
    <source>
        <dbReference type="EMBL" id="KAG9242664.1"/>
    </source>
</evidence>
<organism evidence="1 2">
    <name type="scientific">Calycina marina</name>
    <dbReference type="NCBI Taxonomy" id="1763456"/>
    <lineage>
        <taxon>Eukaryota</taxon>
        <taxon>Fungi</taxon>
        <taxon>Dikarya</taxon>
        <taxon>Ascomycota</taxon>
        <taxon>Pezizomycotina</taxon>
        <taxon>Leotiomycetes</taxon>
        <taxon>Helotiales</taxon>
        <taxon>Pezizellaceae</taxon>
        <taxon>Calycina</taxon>
    </lineage>
</organism>
<keyword evidence="2" id="KW-1185">Reference proteome</keyword>
<dbReference type="SUPFAM" id="SSF75304">
    <property type="entry name" value="Amidase signature (AS) enzymes"/>
    <property type="match status" value="1"/>
</dbReference>
<dbReference type="AlphaFoldDB" id="A0A9P7YZH7"/>
<gene>
    <name evidence="1" type="ORF">BJ878DRAFT_158686</name>
</gene>
<dbReference type="InterPro" id="IPR036928">
    <property type="entry name" value="AS_sf"/>
</dbReference>
<reference evidence="1" key="1">
    <citation type="journal article" date="2021" name="IMA Fungus">
        <title>Genomic characterization of three marine fungi, including Emericellopsis atlantica sp. nov. with signatures of a generalist lifestyle and marine biomass degradation.</title>
        <authorList>
            <person name="Hagestad O.C."/>
            <person name="Hou L."/>
            <person name="Andersen J.H."/>
            <person name="Hansen E.H."/>
            <person name="Altermark B."/>
            <person name="Li C."/>
            <person name="Kuhnert E."/>
            <person name="Cox R.J."/>
            <person name="Crous P.W."/>
            <person name="Spatafora J.W."/>
            <person name="Lail K."/>
            <person name="Amirebrahimi M."/>
            <person name="Lipzen A."/>
            <person name="Pangilinan J."/>
            <person name="Andreopoulos W."/>
            <person name="Hayes R.D."/>
            <person name="Ng V."/>
            <person name="Grigoriev I.V."/>
            <person name="Jackson S.A."/>
            <person name="Sutton T.D.S."/>
            <person name="Dobson A.D.W."/>
            <person name="Rama T."/>
        </authorList>
    </citation>
    <scope>NUCLEOTIDE SEQUENCE</scope>
    <source>
        <strain evidence="1">TRa3180A</strain>
    </source>
</reference>
<comment type="caution">
    <text evidence="1">The sequence shown here is derived from an EMBL/GenBank/DDBJ whole genome shotgun (WGS) entry which is preliminary data.</text>
</comment>
<accession>A0A9P7YZH7</accession>
<name>A0A9P7YZH7_9HELO</name>
<protein>
    <submittedName>
        <fullName evidence="1">Uncharacterized protein</fullName>
    </submittedName>
</protein>
<evidence type="ECO:0000313" key="2">
    <source>
        <dbReference type="Proteomes" id="UP000887226"/>
    </source>
</evidence>
<proteinExistence type="predicted"/>
<dbReference type="EMBL" id="MU254050">
    <property type="protein sequence ID" value="KAG9242664.1"/>
    <property type="molecule type" value="Genomic_DNA"/>
</dbReference>
<sequence>MRKVFELRAEREVDVLIMPCMPAVAKPHPPMHDEHGQQTTMHEKNPPTGGVSFDLCPFNVTVILLYDLRVMAKRWDEEMILEAAAVLEEGKRMYKKTSKITLKLQDLLRKEEMADTFQSSCVVIEFAAEVSQGGY</sequence>